<dbReference type="GO" id="GO:0000166">
    <property type="term" value="F:nucleotide binding"/>
    <property type="evidence" value="ECO:0007669"/>
    <property type="project" value="UniProtKB-KW"/>
</dbReference>
<feature type="domain" description="GDPGP1-like N-terminal" evidence="1">
    <location>
        <begin position="72"/>
        <end position="233"/>
    </location>
</feature>
<reference evidence="3" key="1">
    <citation type="submission" date="2022-11" db="UniProtKB">
        <authorList>
            <consortium name="WormBaseParasite"/>
        </authorList>
    </citation>
    <scope>IDENTIFICATION</scope>
</reference>
<evidence type="ECO:0000313" key="2">
    <source>
        <dbReference type="Proteomes" id="UP000887566"/>
    </source>
</evidence>
<dbReference type="WBParaSite" id="PSAMB.scaffold4641size13991.g24802.t1">
    <property type="protein sequence ID" value="PSAMB.scaffold4641size13991.g24802.t1"/>
    <property type="gene ID" value="PSAMB.scaffold4641size13991.g24802"/>
</dbReference>
<evidence type="ECO:0000313" key="3">
    <source>
        <dbReference type="WBParaSite" id="PSAMB.scaffold4641size13991.g24802.t1"/>
    </source>
</evidence>
<organism evidence="2 3">
    <name type="scientific">Plectus sambesii</name>
    <dbReference type="NCBI Taxonomy" id="2011161"/>
    <lineage>
        <taxon>Eukaryota</taxon>
        <taxon>Metazoa</taxon>
        <taxon>Ecdysozoa</taxon>
        <taxon>Nematoda</taxon>
        <taxon>Chromadorea</taxon>
        <taxon>Plectida</taxon>
        <taxon>Plectina</taxon>
        <taxon>Plectoidea</taxon>
        <taxon>Plectidae</taxon>
        <taxon>Plectus</taxon>
    </lineage>
</organism>
<proteinExistence type="predicted"/>
<dbReference type="GO" id="GO:0005737">
    <property type="term" value="C:cytoplasm"/>
    <property type="evidence" value="ECO:0007669"/>
    <property type="project" value="UniProtKB-SubCell"/>
</dbReference>
<dbReference type="PANTHER" id="PTHR20884">
    <property type="entry name" value="GDP-D-GLUCOSE PHOSPHORYLASE 1"/>
    <property type="match status" value="1"/>
</dbReference>
<keyword evidence="2" id="KW-1185">Reference proteome</keyword>
<protein>
    <submittedName>
        <fullName evidence="3">GDP-D-glucose phosphorylase 1</fullName>
    </submittedName>
</protein>
<name>A0A914WN21_9BILA</name>
<dbReference type="SUPFAM" id="SSF54197">
    <property type="entry name" value="HIT-like"/>
    <property type="match status" value="1"/>
</dbReference>
<dbReference type="Proteomes" id="UP000887566">
    <property type="component" value="Unplaced"/>
</dbReference>
<dbReference type="GO" id="GO:0080048">
    <property type="term" value="F:GDP-D-glucose phosphorylase activity"/>
    <property type="evidence" value="ECO:0007669"/>
    <property type="project" value="UniProtKB-EC"/>
</dbReference>
<dbReference type="GO" id="GO:0005085">
    <property type="term" value="F:guanyl-nucleotide exchange factor activity"/>
    <property type="evidence" value="ECO:0007669"/>
    <property type="project" value="UniProtKB-KW"/>
</dbReference>
<dbReference type="InterPro" id="IPR036265">
    <property type="entry name" value="HIT-like_sf"/>
</dbReference>
<dbReference type="AlphaFoldDB" id="A0A914WN21"/>
<dbReference type="InterPro" id="IPR026506">
    <property type="entry name" value="GDPGP"/>
</dbReference>
<accession>A0A914WN21</accession>
<evidence type="ECO:0000259" key="1">
    <source>
        <dbReference type="Pfam" id="PF26217"/>
    </source>
</evidence>
<dbReference type="InterPro" id="IPR058866">
    <property type="entry name" value="GDPGP1_N"/>
</dbReference>
<dbReference type="PANTHER" id="PTHR20884:SF8">
    <property type="entry name" value="GDP-D-GLUCOSE PHOSPHORYLASE 1"/>
    <property type="match status" value="1"/>
</dbReference>
<dbReference type="GO" id="GO:0016787">
    <property type="term" value="F:hydrolase activity"/>
    <property type="evidence" value="ECO:0007669"/>
    <property type="project" value="UniProtKB-KW"/>
</dbReference>
<sequence>MKKTRGPPVFLGDARRPRSMSSFALTGEPDVNSEHKLTTPIFTYTTKDFCYDNHDANCNDQKDSALGPEHDFQTLLMSRWNESKKHKAMNYDLNCMYKLLPGDYNLSIQLNVERGQLRRKPMHFRNIEEPFTNLRWNFTKIKQSEILMYLRCADKPLTSDPLDRHLLIVNASPLERGHSLVVPCVNRSLPQVLNEVSIKQATDLMLLTRDDNFHVLFNSLLGHASVNHLHVHVLFWPYESDLINRRFEMVQPDVYVIRQPDWFVPAFAFQLIKAEDLESFNRRVTKCAKFLTKRNVAHNVFFTRAQPLRTDGPLHSEDRFGKLPSLVTVYIFPRRSVT</sequence>
<dbReference type="Pfam" id="PF26217">
    <property type="entry name" value="GDPGP1_N"/>
    <property type="match status" value="1"/>
</dbReference>
<dbReference type="GO" id="GO:0006006">
    <property type="term" value="P:glucose metabolic process"/>
    <property type="evidence" value="ECO:0007669"/>
    <property type="project" value="TreeGrafter"/>
</dbReference>